<sequence length="107" mass="11580">MSTGSTDIHREPVASQPRYGPAVFVAMAVNVLVLELLTCVLMLTAWFFLPLIALPVISVDVLVAWALTRRGGIAAQIGRGMAIGCLAPVLTMVLFIPGWIIHKNFSY</sequence>
<keyword evidence="1" id="KW-1133">Transmembrane helix</keyword>
<dbReference type="RefSeq" id="WP_133119029.1">
    <property type="nucleotide sequence ID" value="NZ_BLKS01000001.1"/>
</dbReference>
<dbReference type="AlphaFoldDB" id="A0A7I9W3K4"/>
<dbReference type="Proteomes" id="UP000465302">
    <property type="component" value="Unassembled WGS sequence"/>
</dbReference>
<dbReference type="EMBL" id="BLKS01000001">
    <property type="protein sequence ID" value="GFG52283.1"/>
    <property type="molecule type" value="Genomic_DNA"/>
</dbReference>
<protein>
    <submittedName>
        <fullName evidence="2">Uncharacterized protein</fullName>
    </submittedName>
</protein>
<gene>
    <name evidence="2" type="ORF">MAGR_37240</name>
</gene>
<name>A0A7I9W3K4_MYCAG</name>
<evidence type="ECO:0000313" key="2">
    <source>
        <dbReference type="EMBL" id="GFG52283.1"/>
    </source>
</evidence>
<feature type="transmembrane region" description="Helical" evidence="1">
    <location>
        <begin position="49"/>
        <end position="68"/>
    </location>
</feature>
<reference evidence="2 3" key="1">
    <citation type="journal article" date="2019" name="Emerg. Microbes Infect.">
        <title>Comprehensive subspecies identification of 175 nontuberculous mycobacteria species based on 7547 genomic profiles.</title>
        <authorList>
            <person name="Matsumoto Y."/>
            <person name="Kinjo T."/>
            <person name="Motooka D."/>
            <person name="Nabeya D."/>
            <person name="Jung N."/>
            <person name="Uechi K."/>
            <person name="Horii T."/>
            <person name="Iida T."/>
            <person name="Fujita J."/>
            <person name="Nakamura S."/>
        </authorList>
    </citation>
    <scope>NUCLEOTIDE SEQUENCE [LARGE SCALE GENOMIC DNA]</scope>
    <source>
        <strain evidence="2 3">JCM 6377</strain>
    </source>
</reference>
<evidence type="ECO:0000313" key="3">
    <source>
        <dbReference type="Proteomes" id="UP000465302"/>
    </source>
</evidence>
<feature type="transmembrane region" description="Helical" evidence="1">
    <location>
        <begin position="21"/>
        <end position="43"/>
    </location>
</feature>
<organism evidence="2 3">
    <name type="scientific">Mycolicibacterium agri</name>
    <name type="common">Mycobacterium agri</name>
    <dbReference type="NCBI Taxonomy" id="36811"/>
    <lineage>
        <taxon>Bacteria</taxon>
        <taxon>Bacillati</taxon>
        <taxon>Actinomycetota</taxon>
        <taxon>Actinomycetes</taxon>
        <taxon>Mycobacteriales</taxon>
        <taxon>Mycobacteriaceae</taxon>
        <taxon>Mycolicibacterium</taxon>
    </lineage>
</organism>
<feature type="transmembrane region" description="Helical" evidence="1">
    <location>
        <begin position="80"/>
        <end position="101"/>
    </location>
</feature>
<comment type="caution">
    <text evidence="2">The sequence shown here is derived from an EMBL/GenBank/DDBJ whole genome shotgun (WGS) entry which is preliminary data.</text>
</comment>
<evidence type="ECO:0000256" key="1">
    <source>
        <dbReference type="SAM" id="Phobius"/>
    </source>
</evidence>
<keyword evidence="1" id="KW-0472">Membrane</keyword>
<accession>A0A7I9W3K4</accession>
<keyword evidence="1" id="KW-0812">Transmembrane</keyword>
<proteinExistence type="predicted"/>